<evidence type="ECO:0000313" key="2">
    <source>
        <dbReference type="Proteomes" id="UP000177838"/>
    </source>
</evidence>
<dbReference type="STRING" id="1802439.A2589_01440"/>
<accession>A0A1G2QGI3</accession>
<protein>
    <submittedName>
        <fullName evidence="1">Uncharacterized protein</fullName>
    </submittedName>
</protein>
<comment type="caution">
    <text evidence="1">The sequence shown here is derived from an EMBL/GenBank/DDBJ whole genome shotgun (WGS) entry which is preliminary data.</text>
</comment>
<gene>
    <name evidence="1" type="ORF">A2589_01440</name>
</gene>
<reference evidence="1 2" key="1">
    <citation type="journal article" date="2016" name="Nat. Commun.">
        <title>Thousands of microbial genomes shed light on interconnected biogeochemical processes in an aquifer system.</title>
        <authorList>
            <person name="Anantharaman K."/>
            <person name="Brown C.T."/>
            <person name="Hug L.A."/>
            <person name="Sharon I."/>
            <person name="Castelle C.J."/>
            <person name="Probst A.J."/>
            <person name="Thomas B.C."/>
            <person name="Singh A."/>
            <person name="Wilkins M.J."/>
            <person name="Karaoz U."/>
            <person name="Brodie E.L."/>
            <person name="Williams K.H."/>
            <person name="Hubbard S.S."/>
            <person name="Banfield J.F."/>
        </authorList>
    </citation>
    <scope>NUCLEOTIDE SEQUENCE [LARGE SCALE GENOMIC DNA]</scope>
</reference>
<dbReference type="EMBL" id="MHTK01000006">
    <property type="protein sequence ID" value="OHA59508.1"/>
    <property type="molecule type" value="Genomic_DNA"/>
</dbReference>
<organism evidence="1 2">
    <name type="scientific">Candidatus Vogelbacteria bacterium RIFOXYD1_FULL_46_19</name>
    <dbReference type="NCBI Taxonomy" id="1802439"/>
    <lineage>
        <taxon>Bacteria</taxon>
        <taxon>Candidatus Vogeliibacteriota</taxon>
    </lineage>
</organism>
<evidence type="ECO:0000313" key="1">
    <source>
        <dbReference type="EMBL" id="OHA59508.1"/>
    </source>
</evidence>
<name>A0A1G2QGI3_9BACT</name>
<dbReference type="Proteomes" id="UP000177838">
    <property type="component" value="Unassembled WGS sequence"/>
</dbReference>
<dbReference type="AlphaFoldDB" id="A0A1G2QGI3"/>
<sequence length="250" mass="25514">MRYNLFLIVGLIVGFLVAGNLAEAYVASSDNYALEKDSLNIGGGELTSDSYGLGSTVGEVGTGDLSSDSYDLRAGYRAMESDVEVFLTVSSPDDVGLSSISEGGGSSSGEASWTVATNNSAGYRLSVKASTNPTLKNSTSGSFSDYAPGVDPSYDWAVAEDTAAFGFAVTGDDVTDRFKNNGSSCGSGSANFNYCWTGFSTSNQTIAEGTTANNPAGAATTLKLQAEVGPDAVLGAGSYEATLTVTAITL</sequence>
<proteinExistence type="predicted"/>